<keyword evidence="6 8" id="KW-0472">Membrane</keyword>
<feature type="transmembrane region" description="Helical" evidence="8">
    <location>
        <begin position="51"/>
        <end position="74"/>
    </location>
</feature>
<feature type="region of interest" description="Disordered" evidence="7">
    <location>
        <begin position="435"/>
        <end position="465"/>
    </location>
</feature>
<evidence type="ECO:0000259" key="9">
    <source>
        <dbReference type="PROSITE" id="PS50850"/>
    </source>
</evidence>
<feature type="transmembrane region" description="Helical" evidence="8">
    <location>
        <begin position="124"/>
        <end position="147"/>
    </location>
</feature>
<keyword evidence="11" id="KW-1185">Reference proteome</keyword>
<dbReference type="CDD" id="cd17369">
    <property type="entry name" value="MFS_ShiA_like"/>
    <property type="match status" value="1"/>
</dbReference>
<dbReference type="Proteomes" id="UP000634229">
    <property type="component" value="Unassembled WGS sequence"/>
</dbReference>
<feature type="transmembrane region" description="Helical" evidence="8">
    <location>
        <begin position="248"/>
        <end position="270"/>
    </location>
</feature>
<evidence type="ECO:0000256" key="6">
    <source>
        <dbReference type="ARBA" id="ARBA00023136"/>
    </source>
</evidence>
<dbReference type="InterPro" id="IPR020846">
    <property type="entry name" value="MFS_dom"/>
</dbReference>
<feature type="transmembrane region" description="Helical" evidence="8">
    <location>
        <begin position="282"/>
        <end position="301"/>
    </location>
</feature>
<keyword evidence="2" id="KW-0813">Transport</keyword>
<keyword evidence="3" id="KW-1003">Cell membrane</keyword>
<evidence type="ECO:0000313" key="11">
    <source>
        <dbReference type="Proteomes" id="UP000634229"/>
    </source>
</evidence>
<evidence type="ECO:0000256" key="5">
    <source>
        <dbReference type="ARBA" id="ARBA00022989"/>
    </source>
</evidence>
<dbReference type="PANTHER" id="PTHR43045:SF1">
    <property type="entry name" value="SHIKIMATE TRANSPORTER"/>
    <property type="match status" value="1"/>
</dbReference>
<feature type="transmembrane region" description="Helical" evidence="8">
    <location>
        <begin position="159"/>
        <end position="182"/>
    </location>
</feature>
<feature type="transmembrane region" description="Helical" evidence="8">
    <location>
        <begin position="313"/>
        <end position="332"/>
    </location>
</feature>
<feature type="transmembrane region" description="Helical" evidence="8">
    <location>
        <begin position="21"/>
        <end position="45"/>
    </location>
</feature>
<feature type="transmembrane region" description="Helical" evidence="8">
    <location>
        <begin position="95"/>
        <end position="118"/>
    </location>
</feature>
<accession>A0ABS1NE74</accession>
<dbReference type="EMBL" id="JAERRF010000009">
    <property type="protein sequence ID" value="MBL1098388.1"/>
    <property type="molecule type" value="Genomic_DNA"/>
</dbReference>
<feature type="transmembrane region" description="Helical" evidence="8">
    <location>
        <begin position="194"/>
        <end position="217"/>
    </location>
</feature>
<feature type="transmembrane region" description="Helical" evidence="8">
    <location>
        <begin position="406"/>
        <end position="424"/>
    </location>
</feature>
<proteinExistence type="predicted"/>
<reference evidence="10 11" key="1">
    <citation type="submission" date="2021-01" db="EMBL/GenBank/DDBJ databases">
        <title>WGS of actinomycetes isolated from Thailand.</title>
        <authorList>
            <person name="Thawai C."/>
        </authorList>
    </citation>
    <scope>NUCLEOTIDE SEQUENCE [LARGE SCALE GENOMIC DNA]</scope>
    <source>
        <strain evidence="10 11">CA1R205</strain>
    </source>
</reference>
<evidence type="ECO:0000313" key="10">
    <source>
        <dbReference type="EMBL" id="MBL1098388.1"/>
    </source>
</evidence>
<evidence type="ECO:0000256" key="2">
    <source>
        <dbReference type="ARBA" id="ARBA00022448"/>
    </source>
</evidence>
<feature type="domain" description="Major facilitator superfamily (MFS) profile" evidence="9">
    <location>
        <begin position="21"/>
        <end position="431"/>
    </location>
</feature>
<dbReference type="PROSITE" id="PS50850">
    <property type="entry name" value="MFS"/>
    <property type="match status" value="1"/>
</dbReference>
<comment type="subcellular location">
    <subcellularLocation>
        <location evidence="1">Cell membrane</location>
        <topology evidence="1">Multi-pass membrane protein</topology>
    </subcellularLocation>
</comment>
<comment type="caution">
    <text evidence="10">The sequence shown here is derived from an EMBL/GenBank/DDBJ whole genome shotgun (WGS) entry which is preliminary data.</text>
</comment>
<dbReference type="Gene3D" id="1.20.1250.20">
    <property type="entry name" value="MFS general substrate transporter like domains"/>
    <property type="match status" value="1"/>
</dbReference>
<evidence type="ECO:0000256" key="4">
    <source>
        <dbReference type="ARBA" id="ARBA00022692"/>
    </source>
</evidence>
<feature type="transmembrane region" description="Helical" evidence="8">
    <location>
        <begin position="338"/>
        <end position="357"/>
    </location>
</feature>
<keyword evidence="4 8" id="KW-0812">Transmembrane</keyword>
<dbReference type="InterPro" id="IPR036259">
    <property type="entry name" value="MFS_trans_sf"/>
</dbReference>
<sequence length="465" mass="48621">MTARKLTTEPPPPIRRKAGRVALASYIGTTIEWYDFFIYGIAATLVFPTQFFPGLSGFGGTLASLGTFAVGFVARPLGGVIMGHFGDRVGRKSMLVVSLLIMGLATTLIGLVPTYASIGIWAPILLIVFRLAQGAGVGGEWAGAVLMSVENAPPKRRSLYGCFPQLGLPTGILLSQLAFLILTSAMSPESFVTWGWRIAFLASAVLIIVGLVIRLSIEESAEFQRVRDAGEIARMPVVEVFRHTPLQLLVGGLASIAGPALGYLVSVYMVQYGTTQLKLPTTTMLTILVGVSVAWILMMLAAGLSGDIFGRKATFLTGTVLAVLWAFPLFALVNTGSVPLIVVALLVITAANAIMAGPQPALITEMFPIRLRYSGATICYTVGSIVGGGVTPLLATAWFAKFGTSHAVSLLIAGVAVISMLAILPAKHRLLRAEENPPAPAASVPSGAGADQPSAGGPVTNSSTA</sequence>
<feature type="compositionally biased region" description="Low complexity" evidence="7">
    <location>
        <begin position="441"/>
        <end position="450"/>
    </location>
</feature>
<dbReference type="PANTHER" id="PTHR43045">
    <property type="entry name" value="SHIKIMATE TRANSPORTER"/>
    <property type="match status" value="1"/>
</dbReference>
<organism evidence="10 11">
    <name type="scientific">Streptomyces coffeae</name>
    <dbReference type="NCBI Taxonomy" id="621382"/>
    <lineage>
        <taxon>Bacteria</taxon>
        <taxon>Bacillati</taxon>
        <taxon>Actinomycetota</taxon>
        <taxon>Actinomycetes</taxon>
        <taxon>Kitasatosporales</taxon>
        <taxon>Streptomycetaceae</taxon>
        <taxon>Streptomyces</taxon>
    </lineage>
</organism>
<evidence type="ECO:0000256" key="1">
    <source>
        <dbReference type="ARBA" id="ARBA00004651"/>
    </source>
</evidence>
<dbReference type="SUPFAM" id="SSF103473">
    <property type="entry name" value="MFS general substrate transporter"/>
    <property type="match status" value="1"/>
</dbReference>
<dbReference type="RefSeq" id="WP_201875806.1">
    <property type="nucleotide sequence ID" value="NZ_JAERRF010000009.1"/>
</dbReference>
<dbReference type="Pfam" id="PF07690">
    <property type="entry name" value="MFS_1"/>
    <property type="match status" value="1"/>
</dbReference>
<evidence type="ECO:0000256" key="8">
    <source>
        <dbReference type="SAM" id="Phobius"/>
    </source>
</evidence>
<feature type="transmembrane region" description="Helical" evidence="8">
    <location>
        <begin position="378"/>
        <end position="400"/>
    </location>
</feature>
<keyword evidence="5 8" id="KW-1133">Transmembrane helix</keyword>
<name>A0ABS1NE74_9ACTN</name>
<gene>
    <name evidence="10" type="ORF">JK363_17300</name>
</gene>
<evidence type="ECO:0000256" key="3">
    <source>
        <dbReference type="ARBA" id="ARBA00022475"/>
    </source>
</evidence>
<dbReference type="InterPro" id="IPR011701">
    <property type="entry name" value="MFS"/>
</dbReference>
<evidence type="ECO:0000256" key="7">
    <source>
        <dbReference type="SAM" id="MobiDB-lite"/>
    </source>
</evidence>
<protein>
    <submittedName>
        <fullName evidence="10">MHS family MFS transporter</fullName>
    </submittedName>
</protein>